<name>X1F2I9_9ZZZZ</name>
<dbReference type="InterPro" id="IPR012349">
    <property type="entry name" value="Split_barrel_FMN-bd"/>
</dbReference>
<feature type="non-terminal residue" evidence="2">
    <location>
        <position position="114"/>
    </location>
</feature>
<dbReference type="SUPFAM" id="SSF50475">
    <property type="entry name" value="FMN-binding split barrel"/>
    <property type="match status" value="1"/>
</dbReference>
<dbReference type="AlphaFoldDB" id="X1F2I9"/>
<sequence length="114" mass="13191">MQKEEARKKVLSLANRSNIAMLGTNGDEGYPNVKAMIKMENEDLKIVWFSTNTSSKRITQLNRDSKACVYFVDFDQWEGLMLVGNIEVLQDIESKKRLWREGYEKYYSSGVTDP</sequence>
<accession>X1F2I9</accession>
<gene>
    <name evidence="2" type="ORF">S03H2_07892</name>
</gene>
<evidence type="ECO:0000259" key="1">
    <source>
        <dbReference type="Pfam" id="PF16242"/>
    </source>
</evidence>
<evidence type="ECO:0000313" key="2">
    <source>
        <dbReference type="EMBL" id="GAH26795.1"/>
    </source>
</evidence>
<protein>
    <recommendedName>
        <fullName evidence="1">General stress protein FMN-binding split barrel domain-containing protein</fullName>
    </recommendedName>
</protein>
<dbReference type="InterPro" id="IPR038725">
    <property type="entry name" value="YdaG_split_barrel_FMN-bd"/>
</dbReference>
<dbReference type="Pfam" id="PF16242">
    <property type="entry name" value="Pyrid_ox_like"/>
    <property type="match status" value="1"/>
</dbReference>
<organism evidence="2">
    <name type="scientific">marine sediment metagenome</name>
    <dbReference type="NCBI Taxonomy" id="412755"/>
    <lineage>
        <taxon>unclassified sequences</taxon>
        <taxon>metagenomes</taxon>
        <taxon>ecological metagenomes</taxon>
    </lineage>
</organism>
<feature type="domain" description="General stress protein FMN-binding split barrel" evidence="1">
    <location>
        <begin position="6"/>
        <end position="114"/>
    </location>
</feature>
<proteinExistence type="predicted"/>
<dbReference type="EMBL" id="BARU01003729">
    <property type="protein sequence ID" value="GAH26795.1"/>
    <property type="molecule type" value="Genomic_DNA"/>
</dbReference>
<dbReference type="InterPro" id="IPR052917">
    <property type="entry name" value="Stress-Dev_Protein"/>
</dbReference>
<comment type="caution">
    <text evidence="2">The sequence shown here is derived from an EMBL/GenBank/DDBJ whole genome shotgun (WGS) entry which is preliminary data.</text>
</comment>
<dbReference type="Gene3D" id="2.30.110.10">
    <property type="entry name" value="Electron Transport, Fmn-binding Protein, Chain A"/>
    <property type="match status" value="1"/>
</dbReference>
<dbReference type="PANTHER" id="PTHR34818:SF1">
    <property type="entry name" value="PROTEIN BLI-3"/>
    <property type="match status" value="1"/>
</dbReference>
<dbReference type="PANTHER" id="PTHR34818">
    <property type="entry name" value="PROTEIN BLI-3"/>
    <property type="match status" value="1"/>
</dbReference>
<reference evidence="2" key="1">
    <citation type="journal article" date="2014" name="Front. Microbiol.">
        <title>High frequency of phylogenetically diverse reductive dehalogenase-homologous genes in deep subseafloor sedimentary metagenomes.</title>
        <authorList>
            <person name="Kawai M."/>
            <person name="Futagami T."/>
            <person name="Toyoda A."/>
            <person name="Takaki Y."/>
            <person name="Nishi S."/>
            <person name="Hori S."/>
            <person name="Arai W."/>
            <person name="Tsubouchi T."/>
            <person name="Morono Y."/>
            <person name="Uchiyama I."/>
            <person name="Ito T."/>
            <person name="Fujiyama A."/>
            <person name="Inagaki F."/>
            <person name="Takami H."/>
        </authorList>
    </citation>
    <scope>NUCLEOTIDE SEQUENCE</scope>
    <source>
        <strain evidence="2">Expedition CK06-06</strain>
    </source>
</reference>